<feature type="non-terminal residue" evidence="1">
    <location>
        <position position="1"/>
    </location>
</feature>
<accession>A0A9N9HL73</accession>
<dbReference type="Proteomes" id="UP000789405">
    <property type="component" value="Unassembled WGS sequence"/>
</dbReference>
<organism evidence="1 2">
    <name type="scientific">Dentiscutata erythropus</name>
    <dbReference type="NCBI Taxonomy" id="1348616"/>
    <lineage>
        <taxon>Eukaryota</taxon>
        <taxon>Fungi</taxon>
        <taxon>Fungi incertae sedis</taxon>
        <taxon>Mucoromycota</taxon>
        <taxon>Glomeromycotina</taxon>
        <taxon>Glomeromycetes</taxon>
        <taxon>Diversisporales</taxon>
        <taxon>Gigasporaceae</taxon>
        <taxon>Dentiscutata</taxon>
    </lineage>
</organism>
<keyword evidence="2" id="KW-1185">Reference proteome</keyword>
<gene>
    <name evidence="1" type="ORF">DERYTH_LOCUS12073</name>
</gene>
<comment type="caution">
    <text evidence="1">The sequence shown here is derived from an EMBL/GenBank/DDBJ whole genome shotgun (WGS) entry which is preliminary data.</text>
</comment>
<dbReference type="AlphaFoldDB" id="A0A9N9HL73"/>
<sequence>RLYEEDLAALKEKEENLDDDGELKTTIIDNYIVRTSELYPGST</sequence>
<dbReference type="EMBL" id="CAJVPY010007763">
    <property type="protein sequence ID" value="CAG8685384.1"/>
    <property type="molecule type" value="Genomic_DNA"/>
</dbReference>
<evidence type="ECO:0000313" key="1">
    <source>
        <dbReference type="EMBL" id="CAG8685384.1"/>
    </source>
</evidence>
<name>A0A9N9HL73_9GLOM</name>
<protein>
    <submittedName>
        <fullName evidence="1">809_t:CDS:1</fullName>
    </submittedName>
</protein>
<reference evidence="1" key="1">
    <citation type="submission" date="2021-06" db="EMBL/GenBank/DDBJ databases">
        <authorList>
            <person name="Kallberg Y."/>
            <person name="Tangrot J."/>
            <person name="Rosling A."/>
        </authorList>
    </citation>
    <scope>NUCLEOTIDE SEQUENCE</scope>
    <source>
        <strain evidence="1">MA453B</strain>
    </source>
</reference>
<evidence type="ECO:0000313" key="2">
    <source>
        <dbReference type="Proteomes" id="UP000789405"/>
    </source>
</evidence>
<proteinExistence type="predicted"/>